<name>A0ABQ9G4J5_9NEOP</name>
<evidence type="ECO:0000313" key="3">
    <source>
        <dbReference type="Proteomes" id="UP001159363"/>
    </source>
</evidence>
<keyword evidence="3" id="KW-1185">Reference proteome</keyword>
<feature type="region of interest" description="Disordered" evidence="1">
    <location>
        <begin position="57"/>
        <end position="80"/>
    </location>
</feature>
<evidence type="ECO:0000313" key="2">
    <source>
        <dbReference type="EMBL" id="KAJ8866987.1"/>
    </source>
</evidence>
<evidence type="ECO:0000256" key="1">
    <source>
        <dbReference type="SAM" id="MobiDB-lite"/>
    </source>
</evidence>
<dbReference type="EMBL" id="JARBHB010000016">
    <property type="protein sequence ID" value="KAJ8866987.1"/>
    <property type="molecule type" value="Genomic_DNA"/>
</dbReference>
<accession>A0ABQ9G4J5</accession>
<dbReference type="Proteomes" id="UP001159363">
    <property type="component" value="Chromosome 15"/>
</dbReference>
<proteinExistence type="predicted"/>
<feature type="compositionally biased region" description="Polar residues" evidence="1">
    <location>
        <begin position="125"/>
        <end position="144"/>
    </location>
</feature>
<feature type="compositionally biased region" description="Polar residues" evidence="1">
    <location>
        <begin position="152"/>
        <end position="169"/>
    </location>
</feature>
<sequence>MSVQLGLSTVRMNSCADNCSPRSLKQHLDLVSPAMAGGGGVGCVRTDVSEMGEGLHCQPKATQPSSKLAGEDDAGDPLQYTGQQGHVTYFLCFFVLYERQRPHNHLKGDKQYPAGPTVSGRRATINITRGCRQQLTRSPPSSTTNDDEAQEPLTSTTTDALVRSPSYTQPRRHHRDKKNAASNHKRIRNYARLHHSGSKLDPRLDLRSTQKNCCTIRVRSWTGDRDEIHFEQLKLAGSKSRSEISSHRRRGDLVVRLFVSYQGEPDGFDSQRGRSRIFASKNRGGRCRWSSCFLGVLPSPPFSFRCCFILISVPSPSSALKTLMLRAVQISSLTHSAFFEETADEILLHQLFTAMLGRLHWSTAGTHKVPNSRRDMPRITSARQVEGAARCPEEGEHVWRSSRGHTVMTIYCDLNCPWQSLVGATSHQRLPPQRAYSLLSLLNCMVSLTYSMPGGYLFFNPLTAFLAVADSRQYSLEWGVNPGLKP</sequence>
<reference evidence="2 3" key="1">
    <citation type="submission" date="2023-02" db="EMBL/GenBank/DDBJ databases">
        <title>LHISI_Scaffold_Assembly.</title>
        <authorList>
            <person name="Stuart O.P."/>
            <person name="Cleave R."/>
            <person name="Magrath M.J.L."/>
            <person name="Mikheyev A.S."/>
        </authorList>
    </citation>
    <scope>NUCLEOTIDE SEQUENCE [LARGE SCALE GENOMIC DNA]</scope>
    <source>
        <strain evidence="2">Daus_M_001</strain>
        <tissue evidence="2">Leg muscle</tissue>
    </source>
</reference>
<gene>
    <name evidence="2" type="ORF">PR048_032849</name>
</gene>
<organism evidence="2 3">
    <name type="scientific">Dryococelus australis</name>
    <dbReference type="NCBI Taxonomy" id="614101"/>
    <lineage>
        <taxon>Eukaryota</taxon>
        <taxon>Metazoa</taxon>
        <taxon>Ecdysozoa</taxon>
        <taxon>Arthropoda</taxon>
        <taxon>Hexapoda</taxon>
        <taxon>Insecta</taxon>
        <taxon>Pterygota</taxon>
        <taxon>Neoptera</taxon>
        <taxon>Polyneoptera</taxon>
        <taxon>Phasmatodea</taxon>
        <taxon>Verophasmatodea</taxon>
        <taxon>Anareolatae</taxon>
        <taxon>Phasmatidae</taxon>
        <taxon>Eurycanthinae</taxon>
        <taxon>Dryococelus</taxon>
    </lineage>
</organism>
<feature type="compositionally biased region" description="Basic residues" evidence="1">
    <location>
        <begin position="170"/>
        <end position="194"/>
    </location>
</feature>
<protein>
    <submittedName>
        <fullName evidence="2">Uncharacterized protein</fullName>
    </submittedName>
</protein>
<feature type="region of interest" description="Disordered" evidence="1">
    <location>
        <begin position="105"/>
        <end position="194"/>
    </location>
</feature>
<comment type="caution">
    <text evidence="2">The sequence shown here is derived from an EMBL/GenBank/DDBJ whole genome shotgun (WGS) entry which is preliminary data.</text>
</comment>